<evidence type="ECO:0000313" key="1">
    <source>
        <dbReference type="EMBL" id="ESA20911.1"/>
    </source>
</evidence>
<dbReference type="AlphaFoldDB" id="U9UZ60"/>
<proteinExistence type="predicted"/>
<reference evidence="1" key="1">
    <citation type="submission" date="2013-07" db="EMBL/GenBank/DDBJ databases">
        <title>The genome of an arbuscular mycorrhizal fungus provides insights into the evolution of the oldest plant symbiosis.</title>
        <authorList>
            <consortium name="DOE Joint Genome Institute"/>
            <person name="Tisserant E."/>
            <person name="Malbreil M."/>
            <person name="Kuo A."/>
            <person name="Kohler A."/>
            <person name="Symeonidi A."/>
            <person name="Balestrini R."/>
            <person name="Charron P."/>
            <person name="Duensing N."/>
            <person name="Frei-dit-Frey N."/>
            <person name="Gianinazzi-Pearson V."/>
            <person name="Gilbert B."/>
            <person name="Handa Y."/>
            <person name="Hijri M."/>
            <person name="Kaul R."/>
            <person name="Kawaguchi M."/>
            <person name="Krajinski F."/>
            <person name="Lammers P."/>
            <person name="Lapierre D."/>
            <person name="Masclaux F.G."/>
            <person name="Murat C."/>
            <person name="Morin E."/>
            <person name="Ndikumana S."/>
            <person name="Pagni M."/>
            <person name="Petitpierre D."/>
            <person name="Requena N."/>
            <person name="Rosikiewicz P."/>
            <person name="Riley R."/>
            <person name="Saito K."/>
            <person name="San Clemente H."/>
            <person name="Shapiro H."/>
            <person name="van Tuinen D."/>
            <person name="Becard G."/>
            <person name="Bonfante P."/>
            <person name="Paszkowski U."/>
            <person name="Shachar-Hill Y."/>
            <person name="Young J.P."/>
            <person name="Sanders I.R."/>
            <person name="Henrissat B."/>
            <person name="Rensing S.A."/>
            <person name="Grigoriev I.V."/>
            <person name="Corradi N."/>
            <person name="Roux C."/>
            <person name="Martin F."/>
        </authorList>
    </citation>
    <scope>NUCLEOTIDE SEQUENCE</scope>
    <source>
        <strain evidence="1">DAOM 197198</strain>
    </source>
</reference>
<protein>
    <submittedName>
        <fullName evidence="1">Uncharacterized protein</fullName>
    </submittedName>
</protein>
<accession>U9UZ60</accession>
<dbReference type="EMBL" id="KI276897">
    <property type="protein sequence ID" value="ESA20911.1"/>
    <property type="molecule type" value="Genomic_DNA"/>
</dbReference>
<dbReference type="HOGENOM" id="CLU_1482739_0_0_1"/>
<dbReference type="STRING" id="747089.U9UZ60"/>
<gene>
    <name evidence="1" type="ORF">GLOINDRAFT_319768</name>
</gene>
<sequence length="182" mass="21491">MPVWSWKEIKGWRKFYYKDVVTKKIAKRCFLKWGGVPRFVLQKASRADHQRKLDNAIEKYKIDIFDSVDSVSESEVRDSLSNKLVHIHTNLPISLQYKVFKISGHFFHNKLFVFKIVIINTIKTFRSFIITMRDNIKVFDDPLLSNFEYIAHNILNKGGWFDVRSLESTDDDPTDVQLAFTR</sequence>
<organism evidence="1">
    <name type="scientific">Rhizophagus irregularis (strain DAOM 181602 / DAOM 197198 / MUCL 43194)</name>
    <name type="common">Arbuscular mycorrhizal fungus</name>
    <name type="synonym">Glomus intraradices</name>
    <dbReference type="NCBI Taxonomy" id="747089"/>
    <lineage>
        <taxon>Eukaryota</taxon>
        <taxon>Fungi</taxon>
        <taxon>Fungi incertae sedis</taxon>
        <taxon>Mucoromycota</taxon>
        <taxon>Glomeromycotina</taxon>
        <taxon>Glomeromycetes</taxon>
        <taxon>Glomerales</taxon>
        <taxon>Glomeraceae</taxon>
        <taxon>Rhizophagus</taxon>
    </lineage>
</organism>
<name>U9UZ60_RHIID</name>